<dbReference type="Proteomes" id="UP000681075">
    <property type="component" value="Unassembled WGS sequence"/>
</dbReference>
<keyword evidence="5 6" id="KW-0472">Membrane</keyword>
<dbReference type="GO" id="GO:0005524">
    <property type="term" value="F:ATP binding"/>
    <property type="evidence" value="ECO:0007669"/>
    <property type="project" value="InterPro"/>
</dbReference>
<dbReference type="AlphaFoldDB" id="A0A8S8X9X2"/>
<evidence type="ECO:0000256" key="3">
    <source>
        <dbReference type="ARBA" id="ARBA00022692"/>
    </source>
</evidence>
<dbReference type="GO" id="GO:0005886">
    <property type="term" value="C:plasma membrane"/>
    <property type="evidence" value="ECO:0007669"/>
    <property type="project" value="UniProtKB-SubCell"/>
</dbReference>
<dbReference type="Pfam" id="PF05992">
    <property type="entry name" value="SbmA_BacA"/>
    <property type="match status" value="1"/>
</dbReference>
<keyword evidence="9" id="KW-1185">Reference proteome</keyword>
<proteinExistence type="predicted"/>
<dbReference type="InterPro" id="IPR036640">
    <property type="entry name" value="ABC1_TM_sf"/>
</dbReference>
<feature type="transmembrane region" description="Helical" evidence="6">
    <location>
        <begin position="137"/>
        <end position="158"/>
    </location>
</feature>
<sequence length="319" mass="34302">MSKSPTAIATARRLAARLRVTPGAAAWGLGIVGATLAILAINVAVNRWNASFYAAIEARDRDGFLDGLWMFSLLSLAFVGASVLQVWSLQSLQWRWRRVLVRETLPRFADLARSFIDNPDQRVAEDLRLFTGGMLQLGIGALSALASAIWFGTVLWRLTATSTGSLPPAVLLLAALLYALLGVGAVAWVAAPLVPRGARQQALEADFRAALIEARQTPDTARPARLGRILDRALRNFASIVSRQRGLTFVAATHLQLGTILPVALAAPSYLAGGADLGGMMQLASSIEQVAVALAFLVRSWSDIVELRATLRRLAPLEF</sequence>
<dbReference type="PROSITE" id="PS50929">
    <property type="entry name" value="ABC_TM1F"/>
    <property type="match status" value="1"/>
</dbReference>
<dbReference type="PANTHER" id="PTHR11384:SF59">
    <property type="entry name" value="LYSOSOMAL COBALAMIN TRANSPORTER ABCD4"/>
    <property type="match status" value="1"/>
</dbReference>
<keyword evidence="2" id="KW-0813">Transport</keyword>
<dbReference type="InterPro" id="IPR009248">
    <property type="entry name" value="SbmA_BacA"/>
</dbReference>
<evidence type="ECO:0000313" key="8">
    <source>
        <dbReference type="EMBL" id="GIL38020.1"/>
    </source>
</evidence>
<keyword evidence="4 6" id="KW-1133">Transmembrane helix</keyword>
<dbReference type="PANTHER" id="PTHR11384">
    <property type="entry name" value="ATP-BINDING CASSETTE, SUB-FAMILY D MEMBER"/>
    <property type="match status" value="1"/>
</dbReference>
<dbReference type="InterPro" id="IPR011527">
    <property type="entry name" value="ABC1_TM_dom"/>
</dbReference>
<dbReference type="InterPro" id="IPR050835">
    <property type="entry name" value="ABC_transporter_sub-D"/>
</dbReference>
<dbReference type="GO" id="GO:1904680">
    <property type="term" value="F:peptide transmembrane transporter activity"/>
    <property type="evidence" value="ECO:0007669"/>
    <property type="project" value="InterPro"/>
</dbReference>
<comment type="subcellular location">
    <subcellularLocation>
        <location evidence="1">Cell membrane</location>
        <topology evidence="1">Multi-pass membrane protein</topology>
    </subcellularLocation>
</comment>
<evidence type="ECO:0000259" key="7">
    <source>
        <dbReference type="PROSITE" id="PS50929"/>
    </source>
</evidence>
<evidence type="ECO:0000256" key="5">
    <source>
        <dbReference type="ARBA" id="ARBA00023136"/>
    </source>
</evidence>
<dbReference type="RefSeq" id="WP_420240932.1">
    <property type="nucleotide sequence ID" value="NZ_BOPV01000001.1"/>
</dbReference>
<evidence type="ECO:0000313" key="9">
    <source>
        <dbReference type="Proteomes" id="UP000681075"/>
    </source>
</evidence>
<feature type="transmembrane region" description="Helical" evidence="6">
    <location>
        <begin position="20"/>
        <end position="45"/>
    </location>
</feature>
<gene>
    <name evidence="8" type="ORF">TMPK1_02570</name>
</gene>
<dbReference type="GO" id="GO:0140359">
    <property type="term" value="F:ABC-type transporter activity"/>
    <property type="evidence" value="ECO:0007669"/>
    <property type="project" value="InterPro"/>
</dbReference>
<keyword evidence="3 6" id="KW-0812">Transmembrane</keyword>
<evidence type="ECO:0000256" key="2">
    <source>
        <dbReference type="ARBA" id="ARBA00022448"/>
    </source>
</evidence>
<protein>
    <recommendedName>
        <fullName evidence="7">ABC transmembrane type-1 domain-containing protein</fullName>
    </recommendedName>
</protein>
<feature type="transmembrane region" description="Helical" evidence="6">
    <location>
        <begin position="68"/>
        <end position="89"/>
    </location>
</feature>
<dbReference type="SUPFAM" id="SSF90123">
    <property type="entry name" value="ABC transporter transmembrane region"/>
    <property type="match status" value="1"/>
</dbReference>
<dbReference type="Gene3D" id="1.20.1560.10">
    <property type="entry name" value="ABC transporter type 1, transmembrane domain"/>
    <property type="match status" value="1"/>
</dbReference>
<dbReference type="GO" id="GO:0015833">
    <property type="term" value="P:peptide transport"/>
    <property type="evidence" value="ECO:0007669"/>
    <property type="project" value="InterPro"/>
</dbReference>
<evidence type="ECO:0000256" key="6">
    <source>
        <dbReference type="SAM" id="Phobius"/>
    </source>
</evidence>
<dbReference type="EMBL" id="BOPV01000001">
    <property type="protein sequence ID" value="GIL38020.1"/>
    <property type="molecule type" value="Genomic_DNA"/>
</dbReference>
<comment type="caution">
    <text evidence="8">The sequence shown here is derived from an EMBL/GenBank/DDBJ whole genome shotgun (WGS) entry which is preliminary data.</text>
</comment>
<feature type="transmembrane region" description="Helical" evidence="6">
    <location>
        <begin position="170"/>
        <end position="191"/>
    </location>
</feature>
<name>A0A8S8X9X2_9PROT</name>
<accession>A0A8S8X9X2</accession>
<feature type="domain" description="ABC transmembrane type-1" evidence="7">
    <location>
        <begin position="29"/>
        <end position="306"/>
    </location>
</feature>
<evidence type="ECO:0000256" key="4">
    <source>
        <dbReference type="ARBA" id="ARBA00022989"/>
    </source>
</evidence>
<evidence type="ECO:0000256" key="1">
    <source>
        <dbReference type="ARBA" id="ARBA00004651"/>
    </source>
</evidence>
<reference evidence="8" key="1">
    <citation type="submission" date="2021-02" db="EMBL/GenBank/DDBJ databases">
        <title>Genome sequence of Rhodospirillales sp. strain TMPK1 isolated from soil.</title>
        <authorList>
            <person name="Nakai R."/>
            <person name="Kusada H."/>
            <person name="Tamaki H."/>
        </authorList>
    </citation>
    <scope>NUCLEOTIDE SEQUENCE</scope>
    <source>
        <strain evidence="8">TMPK1</strain>
    </source>
</reference>
<organism evidence="8 9">
    <name type="scientific">Roseiterribacter gracilis</name>
    <dbReference type="NCBI Taxonomy" id="2812848"/>
    <lineage>
        <taxon>Bacteria</taxon>
        <taxon>Pseudomonadati</taxon>
        <taxon>Pseudomonadota</taxon>
        <taxon>Alphaproteobacteria</taxon>
        <taxon>Rhodospirillales</taxon>
        <taxon>Roseiterribacteraceae</taxon>
        <taxon>Roseiterribacter</taxon>
    </lineage>
</organism>